<dbReference type="Gene3D" id="1.20.1250.20">
    <property type="entry name" value="MFS general substrate transporter like domains"/>
    <property type="match status" value="1"/>
</dbReference>
<dbReference type="Proteomes" id="UP000678393">
    <property type="component" value="Unassembled WGS sequence"/>
</dbReference>
<evidence type="ECO:0000256" key="5">
    <source>
        <dbReference type="SAM" id="Phobius"/>
    </source>
</evidence>
<keyword evidence="3 5" id="KW-1133">Transmembrane helix</keyword>
<keyword evidence="4 5" id="KW-0472">Membrane</keyword>
<comment type="caution">
    <text evidence="6">The sequence shown here is derived from an EMBL/GenBank/DDBJ whole genome shotgun (WGS) entry which is preliminary data.</text>
</comment>
<accession>A0A8S3YHC8</accession>
<keyword evidence="2 5" id="KW-0812">Transmembrane</keyword>
<dbReference type="SUPFAM" id="SSF103473">
    <property type="entry name" value="MFS general substrate transporter"/>
    <property type="match status" value="1"/>
</dbReference>
<feature type="non-terminal residue" evidence="6">
    <location>
        <position position="1"/>
    </location>
</feature>
<organism evidence="6 7">
    <name type="scientific">Candidula unifasciata</name>
    <dbReference type="NCBI Taxonomy" id="100452"/>
    <lineage>
        <taxon>Eukaryota</taxon>
        <taxon>Metazoa</taxon>
        <taxon>Spiralia</taxon>
        <taxon>Lophotrochozoa</taxon>
        <taxon>Mollusca</taxon>
        <taxon>Gastropoda</taxon>
        <taxon>Heterobranchia</taxon>
        <taxon>Euthyneura</taxon>
        <taxon>Panpulmonata</taxon>
        <taxon>Eupulmonata</taxon>
        <taxon>Stylommatophora</taxon>
        <taxon>Helicina</taxon>
        <taxon>Helicoidea</taxon>
        <taxon>Geomitridae</taxon>
        <taxon>Candidula</taxon>
    </lineage>
</organism>
<name>A0A8S3YHC8_9EUPU</name>
<dbReference type="GO" id="GO:0016020">
    <property type="term" value="C:membrane"/>
    <property type="evidence" value="ECO:0007669"/>
    <property type="project" value="UniProtKB-SubCell"/>
</dbReference>
<sequence>GDLVCERRWMVPLTTSIQMAGLLVGGLLSGHMSDLFGRKKTLYFFTATTAVFCFFGCLLHFVLPSSRGVVTVLPSLNVGVCLMALAAWRLQDWWMLYLICGVMMTPLLLPYFFLPESLRWLTVKGRVDEAQRVVEWIARWNKQEVPKDSLDVIKAVADAVGNTDKTIKHTYIHIYKGWHLCKSSVILQFLWFTLSLCGYGFSFGVSSFGTNVNLNIFLLQVLVFWTAIVFMILASACGFGSMAVNLTSVSSWKWKATAEIMLNLFSRGMLTAAWGTIVIVTNETYPTVIRGLGFGASNVSARVGAIVSPFLLNFEEGPTLALAIVGGSLLLAALAVCFLHETSGKALAESILAAGKTTDKQLETATLQNSTFSTENAAETNNVLGDSGVHFKTDSTRM</sequence>
<evidence type="ECO:0000313" key="6">
    <source>
        <dbReference type="EMBL" id="CAG5114905.1"/>
    </source>
</evidence>
<protein>
    <submittedName>
        <fullName evidence="6">Uncharacterized protein</fullName>
    </submittedName>
</protein>
<evidence type="ECO:0000256" key="3">
    <source>
        <dbReference type="ARBA" id="ARBA00022989"/>
    </source>
</evidence>
<proteinExistence type="predicted"/>
<dbReference type="InterPro" id="IPR005828">
    <property type="entry name" value="MFS_sugar_transport-like"/>
</dbReference>
<feature type="transmembrane region" description="Helical" evidence="5">
    <location>
        <begin position="69"/>
        <end position="88"/>
    </location>
</feature>
<comment type="subcellular location">
    <subcellularLocation>
        <location evidence="1">Membrane</location>
        <topology evidence="1">Multi-pass membrane protein</topology>
    </subcellularLocation>
</comment>
<dbReference type="OrthoDB" id="6158173at2759"/>
<feature type="transmembrane region" description="Helical" evidence="5">
    <location>
        <begin position="320"/>
        <end position="339"/>
    </location>
</feature>
<evidence type="ECO:0000256" key="4">
    <source>
        <dbReference type="ARBA" id="ARBA00023136"/>
    </source>
</evidence>
<dbReference type="Pfam" id="PF00083">
    <property type="entry name" value="Sugar_tr"/>
    <property type="match status" value="1"/>
</dbReference>
<dbReference type="AlphaFoldDB" id="A0A8S3YHC8"/>
<feature type="transmembrane region" description="Helical" evidence="5">
    <location>
        <begin position="217"/>
        <end position="239"/>
    </location>
</feature>
<feature type="transmembrane region" description="Helical" evidence="5">
    <location>
        <begin position="9"/>
        <end position="30"/>
    </location>
</feature>
<evidence type="ECO:0000256" key="2">
    <source>
        <dbReference type="ARBA" id="ARBA00022692"/>
    </source>
</evidence>
<dbReference type="GO" id="GO:0022857">
    <property type="term" value="F:transmembrane transporter activity"/>
    <property type="evidence" value="ECO:0007669"/>
    <property type="project" value="InterPro"/>
</dbReference>
<dbReference type="EMBL" id="CAJHNH020000052">
    <property type="protein sequence ID" value="CAG5114905.1"/>
    <property type="molecule type" value="Genomic_DNA"/>
</dbReference>
<feature type="transmembrane region" description="Helical" evidence="5">
    <location>
        <begin position="185"/>
        <end position="205"/>
    </location>
</feature>
<keyword evidence="7" id="KW-1185">Reference proteome</keyword>
<feature type="transmembrane region" description="Helical" evidence="5">
    <location>
        <begin position="42"/>
        <end position="62"/>
    </location>
</feature>
<feature type="transmembrane region" description="Helical" evidence="5">
    <location>
        <begin position="94"/>
        <end position="114"/>
    </location>
</feature>
<gene>
    <name evidence="6" type="ORF">CUNI_LOCUS463</name>
</gene>
<dbReference type="InterPro" id="IPR036259">
    <property type="entry name" value="MFS_trans_sf"/>
</dbReference>
<dbReference type="PANTHER" id="PTHR24064">
    <property type="entry name" value="SOLUTE CARRIER FAMILY 22 MEMBER"/>
    <property type="match status" value="1"/>
</dbReference>
<evidence type="ECO:0000256" key="1">
    <source>
        <dbReference type="ARBA" id="ARBA00004141"/>
    </source>
</evidence>
<evidence type="ECO:0000313" key="7">
    <source>
        <dbReference type="Proteomes" id="UP000678393"/>
    </source>
</evidence>
<reference evidence="6" key="1">
    <citation type="submission" date="2021-04" db="EMBL/GenBank/DDBJ databases">
        <authorList>
            <consortium name="Molecular Ecology Group"/>
        </authorList>
    </citation>
    <scope>NUCLEOTIDE SEQUENCE</scope>
</reference>
<feature type="transmembrane region" description="Helical" evidence="5">
    <location>
        <begin position="260"/>
        <end position="280"/>
    </location>
</feature>